<feature type="region of interest" description="Disordered" evidence="1">
    <location>
        <begin position="190"/>
        <end position="210"/>
    </location>
</feature>
<protein>
    <submittedName>
        <fullName evidence="2">Uncharacterized protein</fullName>
    </submittedName>
</protein>
<organism evidence="2 3">
    <name type="scientific">Ascobolus immersus RN42</name>
    <dbReference type="NCBI Taxonomy" id="1160509"/>
    <lineage>
        <taxon>Eukaryota</taxon>
        <taxon>Fungi</taxon>
        <taxon>Dikarya</taxon>
        <taxon>Ascomycota</taxon>
        <taxon>Pezizomycotina</taxon>
        <taxon>Pezizomycetes</taxon>
        <taxon>Pezizales</taxon>
        <taxon>Ascobolaceae</taxon>
        <taxon>Ascobolus</taxon>
    </lineage>
</organism>
<feature type="region of interest" description="Disordered" evidence="1">
    <location>
        <begin position="1"/>
        <end position="41"/>
    </location>
</feature>
<dbReference type="EMBL" id="ML119689">
    <property type="protein sequence ID" value="RPA80378.1"/>
    <property type="molecule type" value="Genomic_DNA"/>
</dbReference>
<evidence type="ECO:0000256" key="1">
    <source>
        <dbReference type="SAM" id="MobiDB-lite"/>
    </source>
</evidence>
<feature type="compositionally biased region" description="Polar residues" evidence="1">
    <location>
        <begin position="68"/>
        <end position="78"/>
    </location>
</feature>
<feature type="compositionally biased region" description="Low complexity" evidence="1">
    <location>
        <begin position="846"/>
        <end position="856"/>
    </location>
</feature>
<dbReference type="STRING" id="1160509.A0A3N4I6R6"/>
<feature type="compositionally biased region" description="Basic and acidic residues" evidence="1">
    <location>
        <begin position="81"/>
        <end position="92"/>
    </location>
</feature>
<dbReference type="InterPro" id="IPR021109">
    <property type="entry name" value="Peptidase_aspartic_dom_sf"/>
</dbReference>
<sequence length="1496" mass="165544">MPHEGQPNTITPQNNKDNKSNNNNHNNNRRGRGRGGYSQGHIAARVAASAVTAAIHAENRITKKQNKVSKPQIQNRQAGPSRREKQQLKQDTETPVAEPPTYNKYDRDHDCKVTRSSSSRTTEHSTLFPPSSYEINPELFQFALLVVNPDLRAKPAAFRRVIQRWEHHDLPDFTESQHCITRLRQRIDPDPASLPSVPTQALPSPPVTGPVSTPAPFVPPSVTVSTPHTPVSIPFPARCPPAPVAPRIVYSQAFFTDPVADRLFSSNPTSSEPSPHHFESDEDQDISQLQDDDVDEYLSSFIEDLDTHHPPSGRAAPPPPGFSTSDILSQFRTPSAHQPIFPRYGYNYVDAAQADQVNQQLLDGLNPDYASTTGAPTPASLAPSLSLLPGTFPDNSFADTTCNQTFITARSRRDSLSSTSSSPLGLDNVLSNVSSQPDKSVPTSSSLPDNSVQLPPLWPDNSRPVPEVLPSPTKVTNLLLSLPYNSSKSSSRSSPPNNSVSSETPVSHRDTMAFTSEQMAQFKEIAALFKQLQEDTATTASTQFSNDYFKQHALRPEVAGLFWPDYDPRAQGHHTYGSATQTAGFESLITNKDGTFYKEILAWIDAWPRMSDVIGGDVKLAAGLEYYIRGSAKFWWSFTLTDAERKAMREDLAVWKQKALLHLAPKASTALAQLAAHTYGQRDVVSVRSIAVWFHQRYRCVQQAGITKVGDILQDYGTNLARLLSLSTTGSLSPYRGITTSGPYQPMGRYPTPGFTPATRLPFAPYGMGRGSSRYNQYTGYRNQPMRRYQYQPGLGRGTGFRGYGQYGQSDARGYGAQSQNRPNTNTIQSPATSATSMAMVLRNSTTPPTTTRPTTSASDNFADPLDPSAIPYQSDAYFSDNDFSSSDYFPPASYPEYADSYGEEAYFGTDMETGPLESYGSFFCEPDGFAAESYDGPYANYNHPNPYCEYPNPPEFSFANAMQTINVTVDPPHAPVELSSAPEHGWDPIDLYSHLLPPAFVLPEPVDLYYIVEGNNTMMVSDVYVPSRNASFPSECANCGHCLPSRRQALRHCIQNTVRRYPHRRKGSSALHIQPAMFVDPYRRHPSQIIKSSALPPSWSGLEFRGFSYARLLVSINDSSLENMIPACLDGGCGMSLIDERFCQTIDLTLSPRTHRAVQVEVQGIGGARHTSTEFVSLWVYAPEAQPDKDAIPRMAAFRRDFHIVPDLKCQILIGNDIAATEKLLVDFGAQTVTFPLCENITSSITVVHPYAQQAPTPRTIRSSSRMVLAPHSLTYLPIYTGCLQTAVDYEFVLFTPATPSLIRQWADINNLFLDAASSVIHITNSTPFPLLIPRNTPLGLATPIEATLHGYHLDPRLPEHRLIGIEVDAASIIVYYMLDFAGDPDSVGDFELRSVVVTLVTIKELAQEEDRLLQVTIVPVLDDILDRKVVLFHDCPWDLVHAGGITAFPRSVEVDQQRDRRVVVNQRSWTGKQILNRLETVLDLRSDSVRGQFP</sequence>
<reference evidence="2 3" key="1">
    <citation type="journal article" date="2018" name="Nat. Ecol. Evol.">
        <title>Pezizomycetes genomes reveal the molecular basis of ectomycorrhizal truffle lifestyle.</title>
        <authorList>
            <person name="Murat C."/>
            <person name="Payen T."/>
            <person name="Noel B."/>
            <person name="Kuo A."/>
            <person name="Morin E."/>
            <person name="Chen J."/>
            <person name="Kohler A."/>
            <person name="Krizsan K."/>
            <person name="Balestrini R."/>
            <person name="Da Silva C."/>
            <person name="Montanini B."/>
            <person name="Hainaut M."/>
            <person name="Levati E."/>
            <person name="Barry K.W."/>
            <person name="Belfiori B."/>
            <person name="Cichocki N."/>
            <person name="Clum A."/>
            <person name="Dockter R.B."/>
            <person name="Fauchery L."/>
            <person name="Guy J."/>
            <person name="Iotti M."/>
            <person name="Le Tacon F."/>
            <person name="Lindquist E.A."/>
            <person name="Lipzen A."/>
            <person name="Malagnac F."/>
            <person name="Mello A."/>
            <person name="Molinier V."/>
            <person name="Miyauchi S."/>
            <person name="Poulain J."/>
            <person name="Riccioni C."/>
            <person name="Rubini A."/>
            <person name="Sitrit Y."/>
            <person name="Splivallo R."/>
            <person name="Traeger S."/>
            <person name="Wang M."/>
            <person name="Zifcakova L."/>
            <person name="Wipf D."/>
            <person name="Zambonelli A."/>
            <person name="Paolocci F."/>
            <person name="Nowrousian M."/>
            <person name="Ottonello S."/>
            <person name="Baldrian P."/>
            <person name="Spatafora J.W."/>
            <person name="Henrissat B."/>
            <person name="Nagy L.G."/>
            <person name="Aury J.M."/>
            <person name="Wincker P."/>
            <person name="Grigoriev I.V."/>
            <person name="Bonfante P."/>
            <person name="Martin F.M."/>
        </authorList>
    </citation>
    <scope>NUCLEOTIDE SEQUENCE [LARGE SCALE GENOMIC DNA]</scope>
    <source>
        <strain evidence="2 3">RN42</strain>
    </source>
</reference>
<feature type="compositionally biased region" description="Low complexity" evidence="1">
    <location>
        <begin position="485"/>
        <end position="505"/>
    </location>
</feature>
<feature type="compositionally biased region" description="Polar residues" evidence="1">
    <location>
        <begin position="264"/>
        <end position="273"/>
    </location>
</feature>
<name>A0A3N4I6R6_ASCIM</name>
<keyword evidence="3" id="KW-1185">Reference proteome</keyword>
<accession>A0A3N4I6R6</accession>
<feature type="region of interest" description="Disordered" evidence="1">
    <location>
        <begin position="800"/>
        <end position="829"/>
    </location>
</feature>
<feature type="region of interest" description="Disordered" evidence="1">
    <location>
        <begin position="410"/>
        <end position="471"/>
    </location>
</feature>
<dbReference type="Proteomes" id="UP000275078">
    <property type="component" value="Unassembled WGS sequence"/>
</dbReference>
<feature type="compositionally biased region" description="Polar residues" evidence="1">
    <location>
        <begin position="1"/>
        <end position="13"/>
    </location>
</feature>
<proteinExistence type="predicted"/>
<feature type="compositionally biased region" description="Polar residues" evidence="1">
    <location>
        <begin position="429"/>
        <end position="453"/>
    </location>
</feature>
<feature type="region of interest" description="Disordered" evidence="1">
    <location>
        <begin position="485"/>
        <end position="508"/>
    </location>
</feature>
<evidence type="ECO:0000313" key="3">
    <source>
        <dbReference type="Proteomes" id="UP000275078"/>
    </source>
</evidence>
<feature type="region of interest" description="Disordered" evidence="1">
    <location>
        <begin position="845"/>
        <end position="866"/>
    </location>
</feature>
<feature type="compositionally biased region" description="Basic and acidic residues" evidence="1">
    <location>
        <begin position="104"/>
        <end position="113"/>
    </location>
</feature>
<dbReference type="OrthoDB" id="4358334at2759"/>
<feature type="region of interest" description="Disordered" evidence="1">
    <location>
        <begin position="304"/>
        <end position="327"/>
    </location>
</feature>
<feature type="compositionally biased region" description="Low complexity" evidence="1">
    <location>
        <begin position="114"/>
        <end position="126"/>
    </location>
</feature>
<feature type="region of interest" description="Disordered" evidence="1">
    <location>
        <begin position="264"/>
        <end position="286"/>
    </location>
</feature>
<evidence type="ECO:0000313" key="2">
    <source>
        <dbReference type="EMBL" id="RPA80378.1"/>
    </source>
</evidence>
<gene>
    <name evidence="2" type="ORF">BJ508DRAFT_307578</name>
</gene>
<feature type="region of interest" description="Disordered" evidence="1">
    <location>
        <begin position="61"/>
        <end position="129"/>
    </location>
</feature>
<feature type="compositionally biased region" description="Polar residues" evidence="1">
    <location>
        <begin position="817"/>
        <end position="829"/>
    </location>
</feature>
<dbReference type="Gene3D" id="2.40.70.10">
    <property type="entry name" value="Acid Proteases"/>
    <property type="match status" value="1"/>
</dbReference>